<evidence type="ECO:0000313" key="2">
    <source>
        <dbReference type="WBParaSite" id="PS1159_v2.g10837.t1"/>
    </source>
</evidence>
<dbReference type="WBParaSite" id="PS1159_v2.g10837.t1">
    <property type="protein sequence ID" value="PS1159_v2.g10837.t1"/>
    <property type="gene ID" value="PS1159_v2.g10837"/>
</dbReference>
<proteinExistence type="predicted"/>
<evidence type="ECO:0000313" key="1">
    <source>
        <dbReference type="Proteomes" id="UP000887580"/>
    </source>
</evidence>
<protein>
    <submittedName>
        <fullName evidence="2">Uncharacterized protein</fullName>
    </submittedName>
</protein>
<sequence>MYKRHWSAYIKQQASVPPQHPEPEIQRKKVENEKGGHFLTPVKRERVIINYVNHTPTKQLHAHPPGWEEITWAPKVYHAPTKRHPHPPGWEKITWAPK</sequence>
<accession>A0AC35EUN6</accession>
<name>A0AC35EUN6_9BILA</name>
<dbReference type="Proteomes" id="UP000887580">
    <property type="component" value="Unplaced"/>
</dbReference>
<reference evidence="2" key="1">
    <citation type="submission" date="2022-11" db="UniProtKB">
        <authorList>
            <consortium name="WormBaseParasite"/>
        </authorList>
    </citation>
    <scope>IDENTIFICATION</scope>
</reference>
<organism evidence="1 2">
    <name type="scientific">Panagrolaimus sp. PS1159</name>
    <dbReference type="NCBI Taxonomy" id="55785"/>
    <lineage>
        <taxon>Eukaryota</taxon>
        <taxon>Metazoa</taxon>
        <taxon>Ecdysozoa</taxon>
        <taxon>Nematoda</taxon>
        <taxon>Chromadorea</taxon>
        <taxon>Rhabditida</taxon>
        <taxon>Tylenchina</taxon>
        <taxon>Panagrolaimomorpha</taxon>
        <taxon>Panagrolaimoidea</taxon>
        <taxon>Panagrolaimidae</taxon>
        <taxon>Panagrolaimus</taxon>
    </lineage>
</organism>